<dbReference type="InterPro" id="IPR051795">
    <property type="entry name" value="Glycosyl_Hydrlase_43"/>
</dbReference>
<evidence type="ECO:0000313" key="8">
    <source>
        <dbReference type="Proteomes" id="UP001310890"/>
    </source>
</evidence>
<dbReference type="InterPro" id="IPR023296">
    <property type="entry name" value="Glyco_hydro_beta-prop_sf"/>
</dbReference>
<proteinExistence type="inferred from homology"/>
<dbReference type="PANTHER" id="PTHR42812:SF5">
    <property type="entry name" value="ENDO-ARABINASE"/>
    <property type="match status" value="1"/>
</dbReference>
<dbReference type="InterPro" id="IPR006710">
    <property type="entry name" value="Glyco_hydro_43"/>
</dbReference>
<evidence type="ECO:0000256" key="4">
    <source>
        <dbReference type="PIRSR" id="PIRSR606710-1"/>
    </source>
</evidence>
<accession>A0AAN7YMM7</accession>
<feature type="active site" description="Proton acceptor" evidence="4">
    <location>
        <position position="8"/>
    </location>
</feature>
<dbReference type="Pfam" id="PF04616">
    <property type="entry name" value="Glyco_hydro_43"/>
    <property type="match status" value="1"/>
</dbReference>
<feature type="active site" description="Proton donor" evidence="4">
    <location>
        <position position="202"/>
    </location>
</feature>
<dbReference type="PANTHER" id="PTHR42812">
    <property type="entry name" value="BETA-XYLOSIDASE"/>
    <property type="match status" value="1"/>
</dbReference>
<evidence type="ECO:0000256" key="3">
    <source>
        <dbReference type="ARBA" id="ARBA00023295"/>
    </source>
</evidence>
<dbReference type="GO" id="GO:0004553">
    <property type="term" value="F:hydrolase activity, hydrolyzing O-glycosyl compounds"/>
    <property type="evidence" value="ECO:0007669"/>
    <property type="project" value="InterPro"/>
</dbReference>
<keyword evidence="3 6" id="KW-0326">Glycosidase</keyword>
<dbReference type="Proteomes" id="UP001310890">
    <property type="component" value="Unassembled WGS sequence"/>
</dbReference>
<dbReference type="AlphaFoldDB" id="A0AAN7YMM7"/>
<evidence type="ECO:0000256" key="5">
    <source>
        <dbReference type="PIRSR" id="PIRSR606710-2"/>
    </source>
</evidence>
<protein>
    <recommendedName>
        <fullName evidence="9">Glycoside hydrolase family 43 protein</fullName>
    </recommendedName>
</protein>
<feature type="site" description="Important for catalytic activity, responsible for pKa modulation of the active site Glu and correct orientation of both the proton donor and substrate" evidence="5">
    <location>
        <position position="130"/>
    </location>
</feature>
<dbReference type="EMBL" id="JAVRRL010000114">
    <property type="protein sequence ID" value="KAK5107596.1"/>
    <property type="molecule type" value="Genomic_DNA"/>
</dbReference>
<keyword evidence="2 6" id="KW-0378">Hydrolase</keyword>
<evidence type="ECO:0000256" key="6">
    <source>
        <dbReference type="RuleBase" id="RU361187"/>
    </source>
</evidence>
<sequence>MNGINFPDPAVIRVADGWHAFATNARYNGNLMHVQMAHSPDFNTWAYRAGVDGMPQLASWIDPDSPRVWAPDVVQLADGTFMMYYTAAWKRKPNIHCVSYATSRNVDGPYTDPNRDSPWICPDAQGGAIDPAGYLNSDGTRWVVYKIRGNSLGHGGACGNTVGPIMSTPLMLQQVSSADGHIKIGSPVELVTNGVGDGPVVEAPSLTYLNGKYVLFFSSNCFASLFYDVSYAIASDIRGPYRKAGPLFVTGDMGMAAPGGLDIAVNGNHALWHGYVTHEAPEECIAKHRRFGKNSTDECVRNFNTGRAAFTGILSLDGNVVSVSHVS</sequence>
<organism evidence="7 8">
    <name type="scientific">Meristemomyces frigidus</name>
    <dbReference type="NCBI Taxonomy" id="1508187"/>
    <lineage>
        <taxon>Eukaryota</taxon>
        <taxon>Fungi</taxon>
        <taxon>Dikarya</taxon>
        <taxon>Ascomycota</taxon>
        <taxon>Pezizomycotina</taxon>
        <taxon>Dothideomycetes</taxon>
        <taxon>Dothideomycetidae</taxon>
        <taxon>Mycosphaerellales</taxon>
        <taxon>Teratosphaeriaceae</taxon>
        <taxon>Meristemomyces</taxon>
    </lineage>
</organism>
<evidence type="ECO:0000256" key="1">
    <source>
        <dbReference type="ARBA" id="ARBA00009865"/>
    </source>
</evidence>
<comment type="similarity">
    <text evidence="1 6">Belongs to the glycosyl hydrolase 43 family.</text>
</comment>
<evidence type="ECO:0000313" key="7">
    <source>
        <dbReference type="EMBL" id="KAK5107596.1"/>
    </source>
</evidence>
<comment type="caution">
    <text evidence="7">The sequence shown here is derived from an EMBL/GenBank/DDBJ whole genome shotgun (WGS) entry which is preliminary data.</text>
</comment>
<dbReference type="SUPFAM" id="SSF75005">
    <property type="entry name" value="Arabinanase/levansucrase/invertase"/>
    <property type="match status" value="1"/>
</dbReference>
<name>A0AAN7YMM7_9PEZI</name>
<gene>
    <name evidence="7" type="ORF">LTR62_000990</name>
</gene>
<evidence type="ECO:0008006" key="9">
    <source>
        <dbReference type="Google" id="ProtNLM"/>
    </source>
</evidence>
<dbReference type="CDD" id="cd08999">
    <property type="entry name" value="GH43_ABN-like"/>
    <property type="match status" value="1"/>
</dbReference>
<dbReference type="GO" id="GO:0005975">
    <property type="term" value="P:carbohydrate metabolic process"/>
    <property type="evidence" value="ECO:0007669"/>
    <property type="project" value="InterPro"/>
</dbReference>
<dbReference type="Gene3D" id="2.115.10.20">
    <property type="entry name" value="Glycosyl hydrolase domain, family 43"/>
    <property type="match status" value="1"/>
</dbReference>
<reference evidence="7" key="1">
    <citation type="submission" date="2023-08" db="EMBL/GenBank/DDBJ databases">
        <title>Black Yeasts Isolated from many extreme environments.</title>
        <authorList>
            <person name="Coleine C."/>
            <person name="Stajich J.E."/>
            <person name="Selbmann L."/>
        </authorList>
    </citation>
    <scope>NUCLEOTIDE SEQUENCE</scope>
    <source>
        <strain evidence="7">CCFEE 5401</strain>
    </source>
</reference>
<evidence type="ECO:0000256" key="2">
    <source>
        <dbReference type="ARBA" id="ARBA00022801"/>
    </source>
</evidence>